<dbReference type="OrthoDB" id="9809485at2"/>
<feature type="region of interest" description="Disordered" evidence="4">
    <location>
        <begin position="1"/>
        <end position="41"/>
    </location>
</feature>
<keyword evidence="3" id="KW-0378">Hydrolase</keyword>
<feature type="domain" description="EngC GTPase" evidence="5">
    <location>
        <begin position="123"/>
        <end position="272"/>
    </location>
</feature>
<dbReference type="InterPro" id="IPR004881">
    <property type="entry name" value="Ribosome_biogen_GTPase_RsgA"/>
</dbReference>
<sequence length="340" mass="38151">MSKRKLTRRQTWRVQKIQDERAQRAARKDSDIDQQLEGGDLGPEQHGQIISHFGRQVDVEAQEGDAAGQIFRCHMRTNLDTLVTGDRVIWRAGAEYGVVVATQPRSTILQRPNNHGELKPVAANIDQIVITIAVEPLAHYNLIDRYLVAAELSGIEPVILLNKTDLLNDENRQRVDTMVDLYRSIGYQVMQVSSMDKEGLAPLRQQLNNRISVFVGQSGVGKSSLINALLPGIDLKVGALSEATRKGTHTTTTARLFHFPDGGDLIDSPGIREFALWHINEHNLLDGFREFAPFIGYCKFRDCNHEKEPGCAIKQAIEEGKISEQRVNSYKHILNTLNQD</sequence>
<keyword evidence="1 3" id="KW-0547">Nucleotide-binding</keyword>
<keyword evidence="3" id="KW-0690">Ribosome biogenesis</keyword>
<dbReference type="Gene3D" id="3.40.50.300">
    <property type="entry name" value="P-loop containing nucleotide triphosphate hydrolases"/>
    <property type="match status" value="1"/>
</dbReference>
<feature type="binding site" evidence="3">
    <location>
        <position position="303"/>
    </location>
    <ligand>
        <name>Zn(2+)</name>
        <dbReference type="ChEBI" id="CHEBI:29105"/>
    </ligand>
</feature>
<keyword evidence="3" id="KW-0699">rRNA-binding</keyword>
<dbReference type="RefSeq" id="WP_091361219.1">
    <property type="nucleotide sequence ID" value="NZ_AP025284.1"/>
</dbReference>
<dbReference type="PROSITE" id="PS50936">
    <property type="entry name" value="ENGC_GTPASE"/>
    <property type="match status" value="1"/>
</dbReference>
<comment type="subcellular location">
    <subcellularLocation>
        <location evidence="3">Cytoplasm</location>
    </subcellularLocation>
</comment>
<comment type="similarity">
    <text evidence="3">Belongs to the TRAFAC class YlqF/YawG GTPase family. RsgA subfamily.</text>
</comment>
<keyword evidence="2 3" id="KW-0342">GTP-binding</keyword>
<gene>
    <name evidence="3" type="primary">rsgA</name>
    <name evidence="7" type="ORF">SAMN03080615_03745</name>
</gene>
<feature type="binding site" evidence="3">
    <location>
        <begin position="216"/>
        <end position="224"/>
    </location>
    <ligand>
        <name>GTP</name>
        <dbReference type="ChEBI" id="CHEBI:37565"/>
    </ligand>
</feature>
<dbReference type="PROSITE" id="PS51721">
    <property type="entry name" value="G_CP"/>
    <property type="match status" value="1"/>
</dbReference>
<dbReference type="PANTHER" id="PTHR32120:SF11">
    <property type="entry name" value="SMALL RIBOSOMAL SUBUNIT BIOGENESIS GTPASE RSGA 1, MITOCHONDRIAL-RELATED"/>
    <property type="match status" value="1"/>
</dbReference>
<dbReference type="GO" id="GO:0005737">
    <property type="term" value="C:cytoplasm"/>
    <property type="evidence" value="ECO:0007669"/>
    <property type="project" value="UniProtKB-SubCell"/>
</dbReference>
<dbReference type="EC" id="3.6.1.-" evidence="3"/>
<feature type="compositionally biased region" description="Basic and acidic residues" evidence="4">
    <location>
        <begin position="16"/>
        <end position="31"/>
    </location>
</feature>
<dbReference type="InterPro" id="IPR027417">
    <property type="entry name" value="P-loop_NTPase"/>
</dbReference>
<feature type="binding site" evidence="3">
    <location>
        <position position="305"/>
    </location>
    <ligand>
        <name>Zn(2+)</name>
        <dbReference type="ChEBI" id="CHEBI:29105"/>
    </ligand>
</feature>
<feature type="binding site" evidence="3">
    <location>
        <position position="298"/>
    </location>
    <ligand>
        <name>Zn(2+)</name>
        <dbReference type="ChEBI" id="CHEBI:29105"/>
    </ligand>
</feature>
<dbReference type="PANTHER" id="PTHR32120">
    <property type="entry name" value="SMALL RIBOSOMAL SUBUNIT BIOGENESIS GTPASE RSGA"/>
    <property type="match status" value="1"/>
</dbReference>
<keyword evidence="3" id="KW-0963">Cytoplasm</keyword>
<feature type="compositionally biased region" description="Basic residues" evidence="4">
    <location>
        <begin position="1"/>
        <end position="11"/>
    </location>
</feature>
<comment type="function">
    <text evidence="3">One of several proteins that assist in the late maturation steps of the functional core of the 30S ribosomal subunit. Helps release RbfA from mature subunits. May play a role in the assembly of ribosomal proteins into the subunit. Circularly permuted GTPase that catalyzes slow GTP hydrolysis, GTPase activity is stimulated by the 30S ribosomal subunit.</text>
</comment>
<dbReference type="Gene3D" id="2.40.50.140">
    <property type="entry name" value="Nucleic acid-binding proteins"/>
    <property type="match status" value="1"/>
</dbReference>
<feature type="binding site" evidence="3">
    <location>
        <position position="311"/>
    </location>
    <ligand>
        <name>Zn(2+)</name>
        <dbReference type="ChEBI" id="CHEBI:29105"/>
    </ligand>
</feature>
<dbReference type="NCBIfam" id="TIGR00157">
    <property type="entry name" value="ribosome small subunit-dependent GTPase A"/>
    <property type="match status" value="1"/>
</dbReference>
<keyword evidence="8" id="KW-1185">Reference proteome</keyword>
<dbReference type="EMBL" id="FOGB01000015">
    <property type="protein sequence ID" value="SER05245.1"/>
    <property type="molecule type" value="Genomic_DNA"/>
</dbReference>
<dbReference type="Proteomes" id="UP000198749">
    <property type="component" value="Unassembled WGS sequence"/>
</dbReference>
<keyword evidence="3" id="KW-0694">RNA-binding</keyword>
<dbReference type="GO" id="GO:0046872">
    <property type="term" value="F:metal ion binding"/>
    <property type="evidence" value="ECO:0007669"/>
    <property type="project" value="UniProtKB-KW"/>
</dbReference>
<dbReference type="STRING" id="355243.SAMN03080615_03745"/>
<evidence type="ECO:0000313" key="8">
    <source>
        <dbReference type="Proteomes" id="UP000198749"/>
    </source>
</evidence>
<dbReference type="NCBIfam" id="NF008931">
    <property type="entry name" value="PRK12288.1"/>
    <property type="match status" value="1"/>
</dbReference>
<dbReference type="GO" id="GO:0019843">
    <property type="term" value="F:rRNA binding"/>
    <property type="evidence" value="ECO:0007669"/>
    <property type="project" value="UniProtKB-KW"/>
</dbReference>
<dbReference type="SUPFAM" id="SSF52540">
    <property type="entry name" value="P-loop containing nucleoside triphosphate hydrolases"/>
    <property type="match status" value="1"/>
</dbReference>
<dbReference type="Pfam" id="PF03193">
    <property type="entry name" value="RsgA_GTPase"/>
    <property type="match status" value="1"/>
</dbReference>
<dbReference type="InterPro" id="IPR010914">
    <property type="entry name" value="RsgA_GTPase_dom"/>
</dbReference>
<organism evidence="7 8">
    <name type="scientific">Amphritea atlantica</name>
    <dbReference type="NCBI Taxonomy" id="355243"/>
    <lineage>
        <taxon>Bacteria</taxon>
        <taxon>Pseudomonadati</taxon>
        <taxon>Pseudomonadota</taxon>
        <taxon>Gammaproteobacteria</taxon>
        <taxon>Oceanospirillales</taxon>
        <taxon>Oceanospirillaceae</taxon>
        <taxon>Amphritea</taxon>
    </lineage>
</organism>
<keyword evidence="3" id="KW-0862">Zinc</keyword>
<feature type="domain" description="CP-type G" evidence="6">
    <location>
        <begin position="115"/>
        <end position="274"/>
    </location>
</feature>
<evidence type="ECO:0000256" key="1">
    <source>
        <dbReference type="ARBA" id="ARBA00022741"/>
    </source>
</evidence>
<evidence type="ECO:0000256" key="3">
    <source>
        <dbReference type="HAMAP-Rule" id="MF_01820"/>
    </source>
</evidence>
<keyword evidence="3" id="KW-0479">Metal-binding</keyword>
<name>A0A1H9L265_9GAMM</name>
<dbReference type="GO" id="GO:0042274">
    <property type="term" value="P:ribosomal small subunit biogenesis"/>
    <property type="evidence" value="ECO:0007669"/>
    <property type="project" value="UniProtKB-UniRule"/>
</dbReference>
<reference evidence="8" key="1">
    <citation type="submission" date="2016-10" db="EMBL/GenBank/DDBJ databases">
        <authorList>
            <person name="Varghese N."/>
            <person name="Submissions S."/>
        </authorList>
    </citation>
    <scope>NUCLEOTIDE SEQUENCE [LARGE SCALE GENOMIC DNA]</scope>
    <source>
        <strain evidence="8">DSM 18887</strain>
    </source>
</reference>
<proteinExistence type="inferred from homology"/>
<dbReference type="Gene3D" id="1.10.40.50">
    <property type="entry name" value="Probable gtpase engc, domain 3"/>
    <property type="match status" value="1"/>
</dbReference>
<protein>
    <recommendedName>
        <fullName evidence="3">Small ribosomal subunit biogenesis GTPase RsgA</fullName>
        <ecNumber evidence="3">3.6.1.-</ecNumber>
    </recommendedName>
</protein>
<evidence type="ECO:0000256" key="2">
    <source>
        <dbReference type="ARBA" id="ARBA00023134"/>
    </source>
</evidence>
<dbReference type="GO" id="GO:0003924">
    <property type="term" value="F:GTPase activity"/>
    <property type="evidence" value="ECO:0007669"/>
    <property type="project" value="UniProtKB-UniRule"/>
</dbReference>
<accession>A0A1H9L265</accession>
<evidence type="ECO:0000256" key="4">
    <source>
        <dbReference type="SAM" id="MobiDB-lite"/>
    </source>
</evidence>
<dbReference type="CDD" id="cd01854">
    <property type="entry name" value="YjeQ_EngC"/>
    <property type="match status" value="1"/>
</dbReference>
<comment type="subunit">
    <text evidence="3">Monomer. Associates with 30S ribosomal subunit, binds 16S rRNA.</text>
</comment>
<dbReference type="HAMAP" id="MF_01820">
    <property type="entry name" value="GTPase_RsgA"/>
    <property type="match status" value="1"/>
</dbReference>
<dbReference type="InterPro" id="IPR012340">
    <property type="entry name" value="NA-bd_OB-fold"/>
</dbReference>
<dbReference type="InterPro" id="IPR030378">
    <property type="entry name" value="G_CP_dom"/>
</dbReference>
<dbReference type="AlphaFoldDB" id="A0A1H9L265"/>
<comment type="cofactor">
    <cofactor evidence="3">
        <name>Zn(2+)</name>
        <dbReference type="ChEBI" id="CHEBI:29105"/>
    </cofactor>
    <text evidence="3">Binds 1 zinc ion per subunit.</text>
</comment>
<evidence type="ECO:0000313" key="7">
    <source>
        <dbReference type="EMBL" id="SER05245.1"/>
    </source>
</evidence>
<evidence type="ECO:0000259" key="6">
    <source>
        <dbReference type="PROSITE" id="PS51721"/>
    </source>
</evidence>
<evidence type="ECO:0000259" key="5">
    <source>
        <dbReference type="PROSITE" id="PS50936"/>
    </source>
</evidence>
<feature type="binding site" evidence="3">
    <location>
        <begin position="162"/>
        <end position="165"/>
    </location>
    <ligand>
        <name>GTP</name>
        <dbReference type="ChEBI" id="CHEBI:37565"/>
    </ligand>
</feature>
<dbReference type="GO" id="GO:0005525">
    <property type="term" value="F:GTP binding"/>
    <property type="evidence" value="ECO:0007669"/>
    <property type="project" value="UniProtKB-UniRule"/>
</dbReference>